<gene>
    <name evidence="3" type="ORF">HMPREF9418_1132</name>
</gene>
<dbReference type="InterPro" id="IPR029046">
    <property type="entry name" value="LolA/LolB/LppX"/>
</dbReference>
<dbReference type="EMBL" id="AFQE01000053">
    <property type="protein sequence ID" value="EGQ77334.1"/>
    <property type="molecule type" value="Genomic_DNA"/>
</dbReference>
<dbReference type="AlphaFoldDB" id="A0AA36XKU6"/>
<evidence type="ECO:0008006" key="5">
    <source>
        <dbReference type="Google" id="ProtNLM"/>
    </source>
</evidence>
<dbReference type="Gene3D" id="2.50.20.10">
    <property type="entry name" value="Lipoprotein localisation LolA/LolB/LppX"/>
    <property type="match status" value="1"/>
</dbReference>
<accession>A0AA36XKU6</accession>
<feature type="region of interest" description="Disordered" evidence="2">
    <location>
        <begin position="1"/>
        <end position="21"/>
    </location>
</feature>
<dbReference type="SUPFAM" id="SSF89392">
    <property type="entry name" value="Prokaryotic lipoproteins and lipoprotein localization factors"/>
    <property type="match status" value="1"/>
</dbReference>
<comment type="caution">
    <text evidence="3">The sequence shown here is derived from an EMBL/GenBank/DDBJ whole genome shotgun (WGS) entry which is preliminary data.</text>
</comment>
<evidence type="ECO:0000313" key="4">
    <source>
        <dbReference type="Proteomes" id="UP000004982"/>
    </source>
</evidence>
<reference evidence="3 4" key="1">
    <citation type="submission" date="2011-05" db="EMBL/GenBank/DDBJ databases">
        <authorList>
            <person name="Muzny D."/>
            <person name="Qin X."/>
            <person name="Deng J."/>
            <person name="Jiang H."/>
            <person name="Liu Y."/>
            <person name="Qu J."/>
            <person name="Song X.-Z."/>
            <person name="Zhang L."/>
            <person name="Thornton R."/>
            <person name="Coyle M."/>
            <person name="Francisco L."/>
            <person name="Jackson L."/>
            <person name="Javaid M."/>
            <person name="Korchina V."/>
            <person name="Kovar C."/>
            <person name="Mata R."/>
            <person name="Mathew T."/>
            <person name="Ngo R."/>
            <person name="Nguyen L."/>
            <person name="Nguyen N."/>
            <person name="Okwuonu G."/>
            <person name="Ongeri F."/>
            <person name="Pham C."/>
            <person name="Simmons D."/>
            <person name="Wilczek-Boney K."/>
            <person name="Hale W."/>
            <person name="Jakkamsetti A."/>
            <person name="Pham P."/>
            <person name="Ruth R."/>
            <person name="San Lucas F."/>
            <person name="Warren J."/>
            <person name="Zhang J."/>
            <person name="Zhao Z."/>
            <person name="Zhou C."/>
            <person name="Zhu D."/>
            <person name="Lee S."/>
            <person name="Bess C."/>
            <person name="Blankenburg K."/>
            <person name="Forbes L."/>
            <person name="Fu Q."/>
            <person name="Gubbala S."/>
            <person name="Hirani K."/>
            <person name="Jayaseelan J.C."/>
            <person name="Lara F."/>
            <person name="Munidasa M."/>
            <person name="Palculict T."/>
            <person name="Patil S."/>
            <person name="Pu L.-L."/>
            <person name="Saada N."/>
            <person name="Tang L."/>
            <person name="Weissenberger G."/>
            <person name="Zhu Y."/>
            <person name="Hemphill L."/>
            <person name="Shang Y."/>
            <person name="Youmans B."/>
            <person name="Ayvaz T."/>
            <person name="Ross M."/>
            <person name="Santibanez J."/>
            <person name="Aqrawi P."/>
            <person name="Gross S."/>
            <person name="Joshi V."/>
            <person name="Fowler G."/>
            <person name="Nazareth L."/>
            <person name="Reid J."/>
            <person name="Worley K."/>
            <person name="Petrosino J."/>
            <person name="Highlander S."/>
            <person name="Gibbs R."/>
        </authorList>
    </citation>
    <scope>NUCLEOTIDE SEQUENCE [LARGE SCALE GENOMIC DNA]</scope>
    <source>
        <strain evidence="3 4">ATCC 33926</strain>
    </source>
</reference>
<dbReference type="Pfam" id="PF19574">
    <property type="entry name" value="LolA_3"/>
    <property type="match status" value="1"/>
</dbReference>
<keyword evidence="1" id="KW-0732">Signal</keyword>
<dbReference type="Proteomes" id="UP000004982">
    <property type="component" value="Unassembled WGS sequence"/>
</dbReference>
<protein>
    <recommendedName>
        <fullName evidence="5">Outer membrane lipoprotein carrier protein LolA</fullName>
    </recommendedName>
</protein>
<proteinExistence type="predicted"/>
<dbReference type="CDD" id="cd16325">
    <property type="entry name" value="LolA"/>
    <property type="match status" value="1"/>
</dbReference>
<sequence length="227" mass="25361">MAGSREKASDFSGRLKPQHKPDIRNIQRKLKMKKTIAAALLSLASPALWAFSTAELAQTLQKPSNVQGAFTQQRQLKSLSKPMITGGKFVLIPKKGLLWQMQKPFETTLRVRADGIMQWNGSAWTNPNQGKVGQSQQIKLFLDLLGGNTQGLEKQFNLALSGTEKQWTLNLTPKTAVTRQIFNRIAISGDNVVRKIELDEKQGDKTVMQFREVQTGKPLDDFSQKAL</sequence>
<dbReference type="PANTHER" id="PTHR35869">
    <property type="entry name" value="OUTER-MEMBRANE LIPOPROTEIN CARRIER PROTEIN"/>
    <property type="match status" value="1"/>
</dbReference>
<dbReference type="PANTHER" id="PTHR35869:SF1">
    <property type="entry name" value="OUTER-MEMBRANE LIPOPROTEIN CARRIER PROTEIN"/>
    <property type="match status" value="1"/>
</dbReference>
<evidence type="ECO:0000256" key="2">
    <source>
        <dbReference type="SAM" id="MobiDB-lite"/>
    </source>
</evidence>
<name>A0AA36XKU6_9NEIS</name>
<evidence type="ECO:0000256" key="1">
    <source>
        <dbReference type="ARBA" id="ARBA00022729"/>
    </source>
</evidence>
<evidence type="ECO:0000313" key="3">
    <source>
        <dbReference type="EMBL" id="EGQ77334.1"/>
    </source>
</evidence>
<dbReference type="InterPro" id="IPR004564">
    <property type="entry name" value="OM_lipoprot_carrier_LolA-like"/>
</dbReference>
<organism evidence="3 4">
    <name type="scientific">Neisseria macacae ATCC 33926</name>
    <dbReference type="NCBI Taxonomy" id="997348"/>
    <lineage>
        <taxon>Bacteria</taxon>
        <taxon>Pseudomonadati</taxon>
        <taxon>Pseudomonadota</taxon>
        <taxon>Betaproteobacteria</taxon>
        <taxon>Neisseriales</taxon>
        <taxon>Neisseriaceae</taxon>
        <taxon>Neisseria</taxon>
    </lineage>
</organism>